<feature type="signal peptide" evidence="1">
    <location>
        <begin position="1"/>
        <end position="16"/>
    </location>
</feature>
<dbReference type="EMBL" id="MU806466">
    <property type="protein sequence ID" value="KAJ3834948.1"/>
    <property type="molecule type" value="Genomic_DNA"/>
</dbReference>
<name>A0AA38P266_9AGAR</name>
<keyword evidence="1" id="KW-0732">Signal</keyword>
<sequence length="110" mass="12748">CCWSTFWPLRASLVYTLLPVLCPSPYLNSHLLLHPRIRLRVGQMTRNTQNRPSDPVIPCRLVVKDQMVDGSKSIQHQLQSATVKVDNFVDRVFQTWRIVQNACKLYVEVL</sequence>
<evidence type="ECO:0000256" key="1">
    <source>
        <dbReference type="SAM" id="SignalP"/>
    </source>
</evidence>
<dbReference type="AlphaFoldDB" id="A0AA38P266"/>
<evidence type="ECO:0000313" key="3">
    <source>
        <dbReference type="Proteomes" id="UP001163846"/>
    </source>
</evidence>
<feature type="chain" id="PRO_5041231449" evidence="1">
    <location>
        <begin position="17"/>
        <end position="110"/>
    </location>
</feature>
<organism evidence="2 3">
    <name type="scientific">Lentinula raphanica</name>
    <dbReference type="NCBI Taxonomy" id="153919"/>
    <lineage>
        <taxon>Eukaryota</taxon>
        <taxon>Fungi</taxon>
        <taxon>Dikarya</taxon>
        <taxon>Basidiomycota</taxon>
        <taxon>Agaricomycotina</taxon>
        <taxon>Agaricomycetes</taxon>
        <taxon>Agaricomycetidae</taxon>
        <taxon>Agaricales</taxon>
        <taxon>Marasmiineae</taxon>
        <taxon>Omphalotaceae</taxon>
        <taxon>Lentinula</taxon>
    </lineage>
</organism>
<comment type="caution">
    <text evidence="2">The sequence shown here is derived from an EMBL/GenBank/DDBJ whole genome shotgun (WGS) entry which is preliminary data.</text>
</comment>
<accession>A0AA38P266</accession>
<protein>
    <submittedName>
        <fullName evidence="2">Uncharacterized protein</fullName>
    </submittedName>
</protein>
<evidence type="ECO:0000313" key="2">
    <source>
        <dbReference type="EMBL" id="KAJ3834948.1"/>
    </source>
</evidence>
<proteinExistence type="predicted"/>
<gene>
    <name evidence="2" type="ORF">F5878DRAFT_694580</name>
</gene>
<keyword evidence="3" id="KW-1185">Reference proteome</keyword>
<reference evidence="2" key="1">
    <citation type="submission" date="2022-08" db="EMBL/GenBank/DDBJ databases">
        <authorList>
            <consortium name="DOE Joint Genome Institute"/>
            <person name="Min B."/>
            <person name="Riley R."/>
            <person name="Sierra-Patev S."/>
            <person name="Naranjo-Ortiz M."/>
            <person name="Looney B."/>
            <person name="Konkel Z."/>
            <person name="Slot J.C."/>
            <person name="Sakamoto Y."/>
            <person name="Steenwyk J.L."/>
            <person name="Rokas A."/>
            <person name="Carro J."/>
            <person name="Camarero S."/>
            <person name="Ferreira P."/>
            <person name="Molpeceres G."/>
            <person name="Ruiz-Duenas F.J."/>
            <person name="Serrano A."/>
            <person name="Henrissat B."/>
            <person name="Drula E."/>
            <person name="Hughes K.W."/>
            <person name="Mata J.L."/>
            <person name="Ishikawa N.K."/>
            <person name="Vargas-Isla R."/>
            <person name="Ushijima S."/>
            <person name="Smith C.A."/>
            <person name="Ahrendt S."/>
            <person name="Andreopoulos W."/>
            <person name="He G."/>
            <person name="Labutti K."/>
            <person name="Lipzen A."/>
            <person name="Ng V."/>
            <person name="Sandor L."/>
            <person name="Barry K."/>
            <person name="Martinez A.T."/>
            <person name="Xiao Y."/>
            <person name="Gibbons J.G."/>
            <person name="Terashima K."/>
            <person name="Hibbett D.S."/>
            <person name="Grigoriev I.V."/>
        </authorList>
    </citation>
    <scope>NUCLEOTIDE SEQUENCE</scope>
    <source>
        <strain evidence="2">TFB9207</strain>
    </source>
</reference>
<feature type="non-terminal residue" evidence="2">
    <location>
        <position position="1"/>
    </location>
</feature>
<dbReference type="Proteomes" id="UP001163846">
    <property type="component" value="Unassembled WGS sequence"/>
</dbReference>